<feature type="region of interest" description="Disordered" evidence="1">
    <location>
        <begin position="1"/>
        <end position="49"/>
    </location>
</feature>
<feature type="compositionally biased region" description="Acidic residues" evidence="1">
    <location>
        <begin position="279"/>
        <end position="290"/>
    </location>
</feature>
<feature type="compositionally biased region" description="Acidic residues" evidence="1">
    <location>
        <begin position="556"/>
        <end position="571"/>
    </location>
</feature>
<feature type="compositionally biased region" description="Acidic residues" evidence="1">
    <location>
        <begin position="965"/>
        <end position="989"/>
    </location>
</feature>
<feature type="region of interest" description="Disordered" evidence="1">
    <location>
        <begin position="1110"/>
        <end position="1298"/>
    </location>
</feature>
<evidence type="ECO:0000256" key="1">
    <source>
        <dbReference type="SAM" id="MobiDB-lite"/>
    </source>
</evidence>
<dbReference type="InParanoid" id="A0A084QQD2"/>
<feature type="compositionally biased region" description="Polar residues" evidence="1">
    <location>
        <begin position="17"/>
        <end position="37"/>
    </location>
</feature>
<feature type="compositionally biased region" description="Basic residues" evidence="1">
    <location>
        <begin position="143"/>
        <end position="160"/>
    </location>
</feature>
<feature type="compositionally biased region" description="Low complexity" evidence="1">
    <location>
        <begin position="1227"/>
        <end position="1243"/>
    </location>
</feature>
<dbReference type="STRING" id="1283841.A0A084QQD2"/>
<feature type="compositionally biased region" description="Basic and acidic residues" evidence="1">
    <location>
        <begin position="572"/>
        <end position="585"/>
    </location>
</feature>
<feature type="region of interest" description="Disordered" evidence="1">
    <location>
        <begin position="944"/>
        <end position="1079"/>
    </location>
</feature>
<feature type="compositionally biased region" description="Acidic residues" evidence="1">
    <location>
        <begin position="586"/>
        <end position="597"/>
    </location>
</feature>
<gene>
    <name evidence="2" type="ORF">S40285_03367</name>
</gene>
<sequence length="1476" mass="160486">MATPSVDIMSSPDPLNDSPTTQSFFPSSQRVTRSQRTGRFMSMENTPRKQRFELEVGHGKTPQKLLVTVETENSSATAGPRRRLFASSSPASATRRRPRAVTTTVPIRDAIEEEPNGAMENAETPRRRGRPRKSNGTPMPSAAKKRKATTPARRTPRRPRTASAGAEGDAPTEPSARGASRASRRGRPPRDLLSAPPSDAGSVVAAQNMTASKLVEHPRQASMPDEPVNMDDSAALDFADTASTPDMSQPSENEMDLIRLSEDIMDTDIRVEPTPPPDVPDDAGADDESDIWMATLSNNATPKPVVPTDPNTRTTSSTSKKGEPIGSPQPSIDDDEVDDEDRGYTDLGVAASDVSSIDEPPRDTNDTIAQGEDFSMIFMESIRSLQPDAGTVELGEEDFGEETNMIINNTLESLRQEVAQEPEDSPEITRSLAVEVPAAELTEPVSADNQPGSAQPEPALQPTSLFSPSRARSPRKLHSSPLRHQVLRSTVKSAGANSAAPDAEVTPREGFQSGLSDQNHAEISDVYDDSFSEIPQNVLEAATPARPAKLFTADYDGNEEEEEEGEEEADHADDHVEEVNQGHEQENDEVEEVDNVDNADAVKFHRTLASPNRESEGHYEALTQPQVAQMEEREEHDDELMQAQDNPEEQAEEEDEMDVIPAEPAAVSIASILSRSDNTRLPTPDPTPPFIETESSTAVDKAINTAPAPQATSLLPQISPQIIISTQSDHEADIENQAENGLARIDQQATAERSNITANTTPANQMSSPVQEPASLGLDLHEKHFRPSLSPIRRAGRALQSVTSDPPSPEAVEKQLGSPFRSSVSKDSWSGSKDSQNSRSAVVPSPKQQGQTSMPLAAEAPTSDLPDDPFSTSRSIGQAGFLQALNRSVHAEMTAAHSSPRGSVTTSLRVSLPGDEMSWIADEGPISPNLRGDNTLQEVAASSTAITKPPMARGQLNGAKTPFELVEEQDESDEEQEQEDEHDETDIWEVEARREAPASTRQQPFGKKMPNTHRRGTLPSPWTTNKARKGQDATASGVSRKHIISTATAQATVAPNEPEESSMMSQQPTSSGVRQDTESAVKAKKFDLSAFFSSPAALPGIFASKLLKSTAATGPQPSQPDPPAASAMPTSSMFPQVTQKELDPVGRRPRLDLFSPARRRPRLDLFSPARPQQPQQPQEEQVDELSQAGEVDPSPAVQEQQRLPPIAQNQNFTPRARTSESALVQPPSGATTATGVVTVSTPPRMQLSHADIARWQQETSDASKEPANRRPLLRPLPPRNASPTKSSLRSPMKPHTPGRVVEFTSSVLSPVEQAAARVQRRFSNSTAASKPDAVTSVTQQPVPQQHDGKENHHDTSDVSMTDASPLSKSPSPEPLSQTVWTRQHWLFLDALLQLRRRAPFDVEYPRHADKYLGKMVKSHGEAIRLDRWHLDCVDAFKTEVGGWDEGVLAKRLFSLILGEEKRRRGAAKKPSKVMFH</sequence>
<feature type="compositionally biased region" description="Polar residues" evidence="1">
    <location>
        <begin position="487"/>
        <end position="496"/>
    </location>
</feature>
<keyword evidence="3" id="KW-1185">Reference proteome</keyword>
<dbReference type="Proteomes" id="UP000028524">
    <property type="component" value="Unassembled WGS sequence"/>
</dbReference>
<feature type="compositionally biased region" description="Low complexity" evidence="1">
    <location>
        <begin position="822"/>
        <end position="835"/>
    </location>
</feature>
<feature type="compositionally biased region" description="Low complexity" evidence="1">
    <location>
        <begin position="1334"/>
        <end position="1345"/>
    </location>
</feature>
<proteinExistence type="predicted"/>
<feature type="region of interest" description="Disordered" evidence="1">
    <location>
        <begin position="416"/>
        <end position="693"/>
    </location>
</feature>
<accession>A0A084QQD2</accession>
<feature type="region of interest" description="Disordered" evidence="1">
    <location>
        <begin position="268"/>
        <end position="372"/>
    </location>
</feature>
<dbReference type="OMA" id="LWEFEAQ"/>
<feature type="compositionally biased region" description="Basic and acidic residues" evidence="1">
    <location>
        <begin position="1346"/>
        <end position="1356"/>
    </location>
</feature>
<protein>
    <submittedName>
        <fullName evidence="2">Uncharacterized protein</fullName>
    </submittedName>
</protein>
<feature type="compositionally biased region" description="Polar residues" evidence="1">
    <location>
        <begin position="309"/>
        <end position="319"/>
    </location>
</feature>
<feature type="compositionally biased region" description="Polar residues" evidence="1">
    <location>
        <begin position="1130"/>
        <end position="1139"/>
    </location>
</feature>
<evidence type="ECO:0000313" key="2">
    <source>
        <dbReference type="EMBL" id="KFA66167.1"/>
    </source>
</evidence>
<dbReference type="OrthoDB" id="3946221at2759"/>
<name>A0A084QQD2_STAC4</name>
<feature type="compositionally biased region" description="Basic and acidic residues" evidence="1">
    <location>
        <begin position="1140"/>
        <end position="1151"/>
    </location>
</feature>
<feature type="region of interest" description="Disordered" evidence="1">
    <location>
        <begin position="734"/>
        <end position="876"/>
    </location>
</feature>
<feature type="compositionally biased region" description="Polar residues" evidence="1">
    <location>
        <begin position="1062"/>
        <end position="1074"/>
    </location>
</feature>
<feature type="compositionally biased region" description="Polar residues" evidence="1">
    <location>
        <begin position="241"/>
        <end position="252"/>
    </location>
</feature>
<feature type="compositionally biased region" description="Polar residues" evidence="1">
    <location>
        <begin position="671"/>
        <end position="681"/>
    </location>
</feature>
<feature type="compositionally biased region" description="Acidic residues" evidence="1">
    <location>
        <begin position="632"/>
        <end position="658"/>
    </location>
</feature>
<organism evidence="2 3">
    <name type="scientific">Stachybotrys chlorohalonatus (strain IBT 40285)</name>
    <dbReference type="NCBI Taxonomy" id="1283841"/>
    <lineage>
        <taxon>Eukaryota</taxon>
        <taxon>Fungi</taxon>
        <taxon>Dikarya</taxon>
        <taxon>Ascomycota</taxon>
        <taxon>Pezizomycotina</taxon>
        <taxon>Sordariomycetes</taxon>
        <taxon>Hypocreomycetidae</taxon>
        <taxon>Hypocreales</taxon>
        <taxon>Stachybotryaceae</taxon>
        <taxon>Stachybotrys</taxon>
    </lineage>
</organism>
<feature type="compositionally biased region" description="Polar residues" evidence="1">
    <location>
        <begin position="747"/>
        <end position="770"/>
    </location>
</feature>
<reference evidence="2 3" key="1">
    <citation type="journal article" date="2014" name="BMC Genomics">
        <title>Comparative genome sequencing reveals chemotype-specific gene clusters in the toxigenic black mold Stachybotrys.</title>
        <authorList>
            <person name="Semeiks J."/>
            <person name="Borek D."/>
            <person name="Otwinowski Z."/>
            <person name="Grishin N.V."/>
        </authorList>
    </citation>
    <scope>NUCLEOTIDE SEQUENCE [LARGE SCALE GENOMIC DNA]</scope>
    <source>
        <strain evidence="2 3">IBT 40285</strain>
    </source>
</reference>
<feature type="region of interest" description="Disordered" evidence="1">
    <location>
        <begin position="1319"/>
        <end position="1375"/>
    </location>
</feature>
<evidence type="ECO:0000313" key="3">
    <source>
        <dbReference type="Proteomes" id="UP000028524"/>
    </source>
</evidence>
<feature type="compositionally biased region" description="Polar residues" evidence="1">
    <location>
        <begin position="1197"/>
        <end position="1213"/>
    </location>
</feature>
<feature type="compositionally biased region" description="Acidic residues" evidence="1">
    <location>
        <begin position="332"/>
        <end position="341"/>
    </location>
</feature>
<dbReference type="HOGENOM" id="CLU_001964_0_0_1"/>
<dbReference type="EMBL" id="KL660490">
    <property type="protein sequence ID" value="KFA66167.1"/>
    <property type="molecule type" value="Genomic_DNA"/>
</dbReference>
<feature type="region of interest" description="Disordered" evidence="1">
    <location>
        <begin position="70"/>
        <end position="254"/>
    </location>
</feature>
<feature type="compositionally biased region" description="Low complexity" evidence="1">
    <location>
        <begin position="1364"/>
        <end position="1375"/>
    </location>
</feature>